<sequence>MRKVKNSIWALSRLFAVGLFFTSGLDKITGYEENLIFMREHGVSAYFLPWVILLEIAGSICITLGFVTRFISAFLAVFSVTSALLFYPEYSHAHLMVWLKNISCCAGFLMLLIHGAGDWSVDNWLKSFFKNNKRVSI</sequence>
<dbReference type="Pfam" id="PF07681">
    <property type="entry name" value="DoxX"/>
    <property type="match status" value="1"/>
</dbReference>
<dbReference type="OrthoDB" id="9792760at2"/>
<keyword evidence="3" id="KW-1003">Cell membrane</keyword>
<feature type="transmembrane region" description="Helical" evidence="7">
    <location>
        <begin position="97"/>
        <end position="117"/>
    </location>
</feature>
<keyword evidence="4 7" id="KW-0812">Transmembrane</keyword>
<dbReference type="GO" id="GO:0005886">
    <property type="term" value="C:plasma membrane"/>
    <property type="evidence" value="ECO:0007669"/>
    <property type="project" value="UniProtKB-SubCell"/>
</dbReference>
<evidence type="ECO:0000256" key="2">
    <source>
        <dbReference type="ARBA" id="ARBA00006679"/>
    </source>
</evidence>
<dbReference type="InterPro" id="IPR051907">
    <property type="entry name" value="DoxX-like_oxidoreductase"/>
</dbReference>
<proteinExistence type="inferred from homology"/>
<evidence type="ECO:0000256" key="7">
    <source>
        <dbReference type="SAM" id="Phobius"/>
    </source>
</evidence>
<evidence type="ECO:0000313" key="8">
    <source>
        <dbReference type="EMBL" id="OQP33220.1"/>
    </source>
</evidence>
<evidence type="ECO:0000313" key="9">
    <source>
        <dbReference type="Proteomes" id="UP000192769"/>
    </source>
</evidence>
<comment type="caution">
    <text evidence="8">The sequence shown here is derived from an EMBL/GenBank/DDBJ whole genome shotgun (WGS) entry which is preliminary data.</text>
</comment>
<evidence type="ECO:0000256" key="3">
    <source>
        <dbReference type="ARBA" id="ARBA00022475"/>
    </source>
</evidence>
<dbReference type="InterPro" id="IPR032808">
    <property type="entry name" value="DoxX"/>
</dbReference>
<dbReference type="Proteomes" id="UP000192769">
    <property type="component" value="Unassembled WGS sequence"/>
</dbReference>
<feature type="transmembrane region" description="Helical" evidence="7">
    <location>
        <begin position="73"/>
        <end position="90"/>
    </location>
</feature>
<evidence type="ECO:0000256" key="1">
    <source>
        <dbReference type="ARBA" id="ARBA00004651"/>
    </source>
</evidence>
<dbReference type="AlphaFoldDB" id="A0A1V9DH76"/>
<evidence type="ECO:0000256" key="6">
    <source>
        <dbReference type="ARBA" id="ARBA00023136"/>
    </source>
</evidence>
<organism evidence="8 9">
    <name type="scientific">Pantoea latae</name>
    <dbReference type="NCBI Taxonomy" id="1964541"/>
    <lineage>
        <taxon>Bacteria</taxon>
        <taxon>Pseudomonadati</taxon>
        <taxon>Pseudomonadota</taxon>
        <taxon>Gammaproteobacteria</taxon>
        <taxon>Enterobacterales</taxon>
        <taxon>Erwiniaceae</taxon>
        <taxon>Pantoea</taxon>
    </lineage>
</organism>
<protein>
    <submittedName>
        <fullName evidence="8">DoxX family protein</fullName>
    </submittedName>
</protein>
<dbReference type="RefSeq" id="WP_081139473.1">
    <property type="nucleotide sequence ID" value="NZ_MWUE01000017.1"/>
</dbReference>
<dbReference type="PANTHER" id="PTHR33452">
    <property type="entry name" value="OXIDOREDUCTASE CATD-RELATED"/>
    <property type="match status" value="1"/>
</dbReference>
<gene>
    <name evidence="8" type="ORF">B2J69_11745</name>
</gene>
<dbReference type="EMBL" id="MWUE01000017">
    <property type="protein sequence ID" value="OQP33220.1"/>
    <property type="molecule type" value="Genomic_DNA"/>
</dbReference>
<evidence type="ECO:0000256" key="5">
    <source>
        <dbReference type="ARBA" id="ARBA00022989"/>
    </source>
</evidence>
<accession>A0A1V9DH76</accession>
<evidence type="ECO:0000256" key="4">
    <source>
        <dbReference type="ARBA" id="ARBA00022692"/>
    </source>
</evidence>
<keyword evidence="5 7" id="KW-1133">Transmembrane helix</keyword>
<reference evidence="8 9" key="1">
    <citation type="submission" date="2017-02" db="EMBL/GenBank/DDBJ databases">
        <title>Whole genome shotgun sequence of Pantoea agglomerans strain AS1 isolated from a cycad, Zamia floridana in Central Florida, USA.</title>
        <authorList>
            <person name="Lata P."/>
            <person name="Govindarajan S."/>
            <person name="Qi F."/>
            <person name="Li J.-L."/>
            <person name="Maurya S.K."/>
            <person name="Sahoo M.K."/>
        </authorList>
    </citation>
    <scope>NUCLEOTIDE SEQUENCE [LARGE SCALE GENOMIC DNA]</scope>
    <source>
        <strain evidence="8 9">AS1</strain>
    </source>
</reference>
<keyword evidence="6 7" id="KW-0472">Membrane</keyword>
<feature type="transmembrane region" description="Helical" evidence="7">
    <location>
        <begin position="46"/>
        <end position="67"/>
    </location>
</feature>
<comment type="similarity">
    <text evidence="2">Belongs to the DoxX family.</text>
</comment>
<name>A0A1V9DH76_9GAMM</name>
<comment type="subcellular location">
    <subcellularLocation>
        <location evidence="1">Cell membrane</location>
        <topology evidence="1">Multi-pass membrane protein</topology>
    </subcellularLocation>
</comment>
<keyword evidence="9" id="KW-1185">Reference proteome</keyword>
<dbReference type="PANTHER" id="PTHR33452:SF1">
    <property type="entry name" value="INNER MEMBRANE PROTEIN YPHA-RELATED"/>
    <property type="match status" value="1"/>
</dbReference>